<dbReference type="Proteomes" id="UP000695022">
    <property type="component" value="Unplaced"/>
</dbReference>
<dbReference type="Gene3D" id="1.25.10.10">
    <property type="entry name" value="Leucine-rich Repeat Variant"/>
    <property type="match status" value="1"/>
</dbReference>
<gene>
    <name evidence="3" type="primary">LOC106806816</name>
</gene>
<accession>A0ABM1DWU3</accession>
<dbReference type="InterPro" id="IPR016024">
    <property type="entry name" value="ARM-type_fold"/>
</dbReference>
<reference evidence="3" key="1">
    <citation type="submission" date="2025-08" db="UniProtKB">
        <authorList>
            <consortium name="RefSeq"/>
        </authorList>
    </citation>
    <scope>IDENTIFICATION</scope>
</reference>
<protein>
    <submittedName>
        <fullName evidence="3">Protein CIP2A-like</fullName>
    </submittedName>
</protein>
<dbReference type="InterPro" id="IPR011989">
    <property type="entry name" value="ARM-like"/>
</dbReference>
<dbReference type="RefSeq" id="XP_014664414.1">
    <property type="nucleotide sequence ID" value="XM_014808928.1"/>
</dbReference>
<dbReference type="Pfam" id="PF21044">
    <property type="entry name" value="CIP2A_N"/>
    <property type="match status" value="1"/>
</dbReference>
<evidence type="ECO:0000313" key="3">
    <source>
        <dbReference type="RefSeq" id="XP_014664414.1"/>
    </source>
</evidence>
<evidence type="ECO:0000313" key="2">
    <source>
        <dbReference type="Proteomes" id="UP000695022"/>
    </source>
</evidence>
<proteinExistence type="predicted"/>
<dbReference type="InterPro" id="IPR048701">
    <property type="entry name" value="CIP2A_N"/>
</dbReference>
<dbReference type="SUPFAM" id="SSF48371">
    <property type="entry name" value="ARM repeat"/>
    <property type="match status" value="1"/>
</dbReference>
<name>A0ABM1DWU3_PRICU</name>
<organism evidence="2 3">
    <name type="scientific">Priapulus caudatus</name>
    <name type="common">Priapulid worm</name>
    <dbReference type="NCBI Taxonomy" id="37621"/>
    <lineage>
        <taxon>Eukaryota</taxon>
        <taxon>Metazoa</taxon>
        <taxon>Ecdysozoa</taxon>
        <taxon>Scalidophora</taxon>
        <taxon>Priapulida</taxon>
        <taxon>Priapulimorpha</taxon>
        <taxon>Priapulimorphida</taxon>
        <taxon>Priapulidae</taxon>
        <taxon>Priapulus</taxon>
    </lineage>
</organism>
<keyword evidence="2" id="KW-1185">Reference proteome</keyword>
<dbReference type="InterPro" id="IPR042510">
    <property type="entry name" value="CIP2A"/>
</dbReference>
<dbReference type="PANTHER" id="PTHR23161">
    <property type="entry name" value="PROTEIN CIP2A"/>
    <property type="match status" value="1"/>
</dbReference>
<dbReference type="GeneID" id="106806816"/>
<dbReference type="PANTHER" id="PTHR23161:SF2">
    <property type="entry name" value="PROTEIN CIP2A"/>
    <property type="match status" value="1"/>
</dbReference>
<evidence type="ECO:0000259" key="1">
    <source>
        <dbReference type="Pfam" id="PF21044"/>
    </source>
</evidence>
<sequence>MSCSSVDTSVRSLLQRAYLCIEQGTSANQQSLEDEVELVHRYLSKNDAWEGVTMSQNKELLLCLTDITINPGSEITLLEKVIRLLLGLSKSTEVVKELQSLQLCSILALKITQHPPTEEILELCLRLLAKISYKDTQGITCVAELIDTLASFILAEERLQVSLTILANLTSNYKVASTCIKKLGNSRAVIKKLIILLSNQPSFLVVLAQSILTNVCLCYPELGETWFRTSRNVGQTVQIVFNVVLRGDNEPELQHYAVDLFMTVLRSNNLRHYLDTATPEHISHCLDEATRRLSSLPHDSATRVLQLLLALCELKASREYLYKIFGVSGQKQDLTLTPLVSLISLASDPSASTCDNTSLLALDMLRKLMKEACKKPSRMHSSLFQSS</sequence>
<feature type="domain" description="CIP2A N-terminal" evidence="1">
    <location>
        <begin position="58"/>
        <end position="371"/>
    </location>
</feature>